<accession>A0A512C8I8</accession>
<protein>
    <submittedName>
        <fullName evidence="6">DNA-directed RNA polymerase sigma-70 factor</fullName>
    </submittedName>
</protein>
<dbReference type="Pfam" id="PF08281">
    <property type="entry name" value="Sigma70_r4_2"/>
    <property type="match status" value="1"/>
</dbReference>
<evidence type="ECO:0000313" key="6">
    <source>
        <dbReference type="EMBL" id="GEO20526.1"/>
    </source>
</evidence>
<dbReference type="InterPro" id="IPR013325">
    <property type="entry name" value="RNA_pol_sigma_r2"/>
</dbReference>
<keyword evidence="2" id="KW-0805">Transcription regulation</keyword>
<dbReference type="PANTHER" id="PTHR43133">
    <property type="entry name" value="RNA POLYMERASE ECF-TYPE SIGMA FACTO"/>
    <property type="match status" value="1"/>
</dbReference>
<evidence type="ECO:0000256" key="2">
    <source>
        <dbReference type="ARBA" id="ARBA00023015"/>
    </source>
</evidence>
<keyword evidence="3" id="KW-0731">Sigma factor</keyword>
<evidence type="ECO:0000256" key="4">
    <source>
        <dbReference type="ARBA" id="ARBA00023163"/>
    </source>
</evidence>
<dbReference type="EMBL" id="BJYV01000003">
    <property type="protein sequence ID" value="GEO20526.1"/>
    <property type="molecule type" value="Genomic_DNA"/>
</dbReference>
<comment type="similarity">
    <text evidence="1">Belongs to the sigma-70 factor family. ECF subfamily.</text>
</comment>
<organism evidence="6 7">
    <name type="scientific">Cyclobacterium qasimii</name>
    <dbReference type="NCBI Taxonomy" id="1350429"/>
    <lineage>
        <taxon>Bacteria</taxon>
        <taxon>Pseudomonadati</taxon>
        <taxon>Bacteroidota</taxon>
        <taxon>Cytophagia</taxon>
        <taxon>Cytophagales</taxon>
        <taxon>Cyclobacteriaceae</taxon>
        <taxon>Cyclobacterium</taxon>
    </lineage>
</organism>
<feature type="domain" description="RNA polymerase sigma factor 70 region 4 type 2" evidence="5">
    <location>
        <begin position="152"/>
        <end position="201"/>
    </location>
</feature>
<evidence type="ECO:0000259" key="5">
    <source>
        <dbReference type="Pfam" id="PF08281"/>
    </source>
</evidence>
<dbReference type="InterPro" id="IPR036388">
    <property type="entry name" value="WH-like_DNA-bd_sf"/>
</dbReference>
<dbReference type="Proteomes" id="UP000321301">
    <property type="component" value="Unassembled WGS sequence"/>
</dbReference>
<dbReference type="Gene3D" id="1.10.1740.10">
    <property type="match status" value="1"/>
</dbReference>
<keyword evidence="4" id="KW-0804">Transcription</keyword>
<dbReference type="NCBIfam" id="TIGR02937">
    <property type="entry name" value="sigma70-ECF"/>
    <property type="match status" value="1"/>
</dbReference>
<dbReference type="PANTHER" id="PTHR43133:SF46">
    <property type="entry name" value="RNA POLYMERASE SIGMA-70 FACTOR ECF SUBFAMILY"/>
    <property type="match status" value="1"/>
</dbReference>
<dbReference type="InterPro" id="IPR014284">
    <property type="entry name" value="RNA_pol_sigma-70_dom"/>
</dbReference>
<name>A0A512C8I8_9BACT</name>
<dbReference type="SUPFAM" id="SSF88659">
    <property type="entry name" value="Sigma3 and sigma4 domains of RNA polymerase sigma factors"/>
    <property type="match status" value="1"/>
</dbReference>
<dbReference type="InterPro" id="IPR039425">
    <property type="entry name" value="RNA_pol_sigma-70-like"/>
</dbReference>
<dbReference type="GO" id="GO:0006352">
    <property type="term" value="P:DNA-templated transcription initiation"/>
    <property type="evidence" value="ECO:0007669"/>
    <property type="project" value="InterPro"/>
</dbReference>
<comment type="caution">
    <text evidence="6">The sequence shown here is derived from an EMBL/GenBank/DDBJ whole genome shotgun (WGS) entry which is preliminary data.</text>
</comment>
<keyword evidence="7" id="KW-1185">Reference proteome</keyword>
<keyword evidence="6" id="KW-0240">DNA-directed RNA polymerase</keyword>
<dbReference type="GO" id="GO:0016987">
    <property type="term" value="F:sigma factor activity"/>
    <property type="evidence" value="ECO:0007669"/>
    <property type="project" value="UniProtKB-KW"/>
</dbReference>
<evidence type="ECO:0000256" key="3">
    <source>
        <dbReference type="ARBA" id="ARBA00023082"/>
    </source>
</evidence>
<dbReference type="Gene3D" id="1.10.10.10">
    <property type="entry name" value="Winged helix-like DNA-binding domain superfamily/Winged helix DNA-binding domain"/>
    <property type="match status" value="1"/>
</dbReference>
<dbReference type="AlphaFoldDB" id="A0A512C8I8"/>
<proteinExistence type="inferred from homology"/>
<dbReference type="SUPFAM" id="SSF88946">
    <property type="entry name" value="Sigma2 domain of RNA polymerase sigma factors"/>
    <property type="match status" value="1"/>
</dbReference>
<evidence type="ECO:0000313" key="7">
    <source>
        <dbReference type="Proteomes" id="UP000321301"/>
    </source>
</evidence>
<reference evidence="6 7" key="1">
    <citation type="submission" date="2019-07" db="EMBL/GenBank/DDBJ databases">
        <title>Whole genome shotgun sequence of Cyclobacterium qasimii NBRC 106168.</title>
        <authorList>
            <person name="Hosoyama A."/>
            <person name="Uohara A."/>
            <person name="Ohji S."/>
            <person name="Ichikawa N."/>
        </authorList>
    </citation>
    <scope>NUCLEOTIDE SEQUENCE [LARGE SCALE GENOMIC DNA]</scope>
    <source>
        <strain evidence="6 7">NBRC 106168</strain>
    </source>
</reference>
<gene>
    <name evidence="6" type="ORF">CQA01_10600</name>
</gene>
<dbReference type="RefSeq" id="WP_020890217.1">
    <property type="nucleotide sequence ID" value="NZ_BJYV01000003.1"/>
</dbReference>
<dbReference type="GO" id="GO:0003677">
    <property type="term" value="F:DNA binding"/>
    <property type="evidence" value="ECO:0007669"/>
    <property type="project" value="InterPro"/>
</dbReference>
<dbReference type="GO" id="GO:0000428">
    <property type="term" value="C:DNA-directed RNA polymerase complex"/>
    <property type="evidence" value="ECO:0007669"/>
    <property type="project" value="UniProtKB-KW"/>
</dbReference>
<dbReference type="InterPro" id="IPR013249">
    <property type="entry name" value="RNA_pol_sigma70_r4_t2"/>
</dbReference>
<evidence type="ECO:0000256" key="1">
    <source>
        <dbReference type="ARBA" id="ARBA00010641"/>
    </source>
</evidence>
<dbReference type="InterPro" id="IPR013324">
    <property type="entry name" value="RNA_pol_sigma_r3/r4-like"/>
</dbReference>
<sequence>MPQFKTAANVTRILSTSRQDSEEIPPQKRSKKAIQDEQLIWHALKEEPSKGMELVFRRYYQPLCSHAVRFVGSKEVAQDIVSDLLAQFYDQKLFLTITTSIRSYLFKAVRNRGFNYLKFDLARKGDLATSPEPRIAETYQPDSITQYEELYQDFEKAIETLPSQRRKIYLLFQFEGKSMKEIAMGMALSVRTVETQLYRSKIAIRHLLKDKWLIFTLVFTHLL</sequence>